<feature type="signal peptide" evidence="1">
    <location>
        <begin position="1"/>
        <end position="33"/>
    </location>
</feature>
<comment type="caution">
    <text evidence="3">The sequence shown here is derived from an EMBL/GenBank/DDBJ whole genome shotgun (WGS) entry which is preliminary data.</text>
</comment>
<sequence length="700" mass="77576">MKKNLFSGAFLSRAVCAAVVAGAALMSQTLSYAQGPSDSEEGIDWPAGQAFPHFAAPAGELAGLDMAAAALPFEERVMFSSLQGIVNRTRPRLFLFSEEREGKYKWPGILGLEIKEVPAEERFSIVTSFADELKGVVLYDPSKSAHYANLASTVAGIENALPVTRELYGTLREHGLDLPVVADFTGLKYDKPQEIYEYLYENWWGRCTRRLLVSLSPKLAYVRDLAVASGAAVVWLDPRKWPENTVLRKFLKTMTPGESIVTGWYAEERSGIGLATEYGLSTVPSDFYENSTVYAGMSHEIDYPKVPKMPRLENKIYLAVFLSDGDNIQYCQHAMSQLWDKEGRGSMPINWTVSPALVDLGPGILNHYYRTATPGDFFASGPSGLGYSLIYDAHNYVWNSTSGSAFTPYADLTGRYLEKSGLRVVTIWDEVSQEQMDAYADKCRYLYGLTQQDWERRPYKVPAYIGGGRLPFIPNLPCYASGVDVIYSFWEDDISQFDGSAPLFLSAQGESWKMGPDNIAILKDRLEKLSPGNIVICRGDHFFNLYNQAHHLPFNLALLPSMRITASPSSSDPEAAADGSVSESCMWTCQGEDAWVQMDFGQEYLINRYVVRHAGAAGLPSDLDTRAFRVEASSDGLHWTAVDRQDCIMESATDRDIAPAAARYVRICVEDPGSDGVARIADVEVYGISLPGKNNFSKRK</sequence>
<feature type="domain" description="F5/8 type C" evidence="2">
    <location>
        <begin position="547"/>
        <end position="688"/>
    </location>
</feature>
<dbReference type="InterPro" id="IPR038410">
    <property type="entry name" value="GxGYxYP_C_sf"/>
</dbReference>
<protein>
    <submittedName>
        <fullName evidence="3">Discoidin domain-containing protein</fullName>
    </submittedName>
</protein>
<name>A0A9D9IGS5_9BACT</name>
<evidence type="ECO:0000313" key="4">
    <source>
        <dbReference type="Proteomes" id="UP000823603"/>
    </source>
</evidence>
<feature type="chain" id="PRO_5038680347" evidence="1">
    <location>
        <begin position="34"/>
        <end position="700"/>
    </location>
</feature>
<dbReference type="InterPro" id="IPR008979">
    <property type="entry name" value="Galactose-bd-like_sf"/>
</dbReference>
<dbReference type="PROSITE" id="PS50022">
    <property type="entry name" value="FA58C_3"/>
    <property type="match status" value="1"/>
</dbReference>
<organism evidence="3 4">
    <name type="scientific">Candidatus Cryptobacteroides faecavium</name>
    <dbReference type="NCBI Taxonomy" id="2840762"/>
    <lineage>
        <taxon>Bacteria</taxon>
        <taxon>Pseudomonadati</taxon>
        <taxon>Bacteroidota</taxon>
        <taxon>Bacteroidia</taxon>
        <taxon>Bacteroidales</taxon>
        <taxon>Candidatus Cryptobacteroides</taxon>
    </lineage>
</organism>
<keyword evidence="1" id="KW-0732">Signal</keyword>
<dbReference type="EMBL" id="JADIMB010000130">
    <property type="protein sequence ID" value="MBO8471885.1"/>
    <property type="molecule type" value="Genomic_DNA"/>
</dbReference>
<dbReference type="InterPro" id="IPR032626">
    <property type="entry name" value="GxGYxYP_N_1st"/>
</dbReference>
<reference evidence="3" key="2">
    <citation type="journal article" date="2021" name="PeerJ">
        <title>Extensive microbial diversity within the chicken gut microbiome revealed by metagenomics and culture.</title>
        <authorList>
            <person name="Gilroy R."/>
            <person name="Ravi A."/>
            <person name="Getino M."/>
            <person name="Pursley I."/>
            <person name="Horton D.L."/>
            <person name="Alikhan N.F."/>
            <person name="Baker D."/>
            <person name="Gharbi K."/>
            <person name="Hall N."/>
            <person name="Watson M."/>
            <person name="Adriaenssens E.M."/>
            <person name="Foster-Nyarko E."/>
            <person name="Jarju S."/>
            <person name="Secka A."/>
            <person name="Antonio M."/>
            <person name="Oren A."/>
            <person name="Chaudhuri R.R."/>
            <person name="La Ragione R."/>
            <person name="Hildebrand F."/>
            <person name="Pallen M.J."/>
        </authorList>
    </citation>
    <scope>NUCLEOTIDE SEQUENCE</scope>
    <source>
        <strain evidence="3">B2-22910</strain>
    </source>
</reference>
<dbReference type="Pfam" id="PF20958">
    <property type="entry name" value="GxGYxYP_N_3rd"/>
    <property type="match status" value="1"/>
</dbReference>
<dbReference type="PANTHER" id="PTHR37321">
    <property type="entry name" value="EXPORTED PROTEIN-RELATED"/>
    <property type="match status" value="1"/>
</dbReference>
<dbReference type="Pfam" id="PF14323">
    <property type="entry name" value="GxGYxYP_C"/>
    <property type="match status" value="1"/>
</dbReference>
<proteinExistence type="predicted"/>
<dbReference type="PANTHER" id="PTHR37321:SF1">
    <property type="entry name" value="EXPORTED PROTEIN"/>
    <property type="match status" value="1"/>
</dbReference>
<gene>
    <name evidence="3" type="ORF">IAB82_08860</name>
</gene>
<dbReference type="Gene3D" id="3.20.20.490">
    <property type="entry name" value="GxGYxYP glycoside hydrolase, C-terminal domain"/>
    <property type="match status" value="1"/>
</dbReference>
<dbReference type="Gene3D" id="2.60.120.260">
    <property type="entry name" value="Galactose-binding domain-like"/>
    <property type="match status" value="1"/>
</dbReference>
<dbReference type="InterPro" id="IPR048310">
    <property type="entry name" value="GxGYxYP_N_2nd"/>
</dbReference>
<dbReference type="InterPro" id="IPR000421">
    <property type="entry name" value="FA58C"/>
</dbReference>
<dbReference type="AlphaFoldDB" id="A0A9D9IGS5"/>
<dbReference type="Proteomes" id="UP000823603">
    <property type="component" value="Unassembled WGS sequence"/>
</dbReference>
<accession>A0A9D9IGS5</accession>
<reference evidence="3" key="1">
    <citation type="submission" date="2020-10" db="EMBL/GenBank/DDBJ databases">
        <authorList>
            <person name="Gilroy R."/>
        </authorList>
    </citation>
    <scope>NUCLEOTIDE SEQUENCE</scope>
    <source>
        <strain evidence="3">B2-22910</strain>
    </source>
</reference>
<dbReference type="InterPro" id="IPR048309">
    <property type="entry name" value="GxGYxYP_N_3rd"/>
</dbReference>
<evidence type="ECO:0000259" key="2">
    <source>
        <dbReference type="PROSITE" id="PS50022"/>
    </source>
</evidence>
<dbReference type="SUPFAM" id="SSF49785">
    <property type="entry name" value="Galactose-binding domain-like"/>
    <property type="match status" value="1"/>
</dbReference>
<evidence type="ECO:0000256" key="1">
    <source>
        <dbReference type="SAM" id="SignalP"/>
    </source>
</evidence>
<dbReference type="Pfam" id="PF16216">
    <property type="entry name" value="GxGYxYP_N"/>
    <property type="match status" value="1"/>
</dbReference>
<dbReference type="Pfam" id="PF20957">
    <property type="entry name" value="GxGYxYP_N_2nd"/>
    <property type="match status" value="1"/>
</dbReference>
<evidence type="ECO:0000313" key="3">
    <source>
        <dbReference type="EMBL" id="MBO8471885.1"/>
    </source>
</evidence>
<dbReference type="Pfam" id="PF00754">
    <property type="entry name" value="F5_F8_type_C"/>
    <property type="match status" value="1"/>
</dbReference>
<dbReference type="InterPro" id="IPR025832">
    <property type="entry name" value="GxGYxYP_C"/>
</dbReference>